<dbReference type="InterPro" id="IPR036259">
    <property type="entry name" value="MFS_trans_sf"/>
</dbReference>
<sequence>MSGAPAAPAGLSWFGIIRLGVVMFCVGSVIILTTSVFNRIINYEYGLPAMIPGILVGWREALQFMRPRWGYGSDRGGRRTPWIVWGMGMLAIGGALGALSTVLMDTTDGALFQGFYAGPIPGFAVAVVAYTFIGIGVGAAGTCLLALLATTVAPGRRPASAALVWILMIVGFAVTAGVASKFLGTIEPARVAAEAADVALEALPELPGDTHEVVKSRFSPVRLLVVCLSICLASFLVSCLALWGLERKNPPIPVAGAADAASRTAAESQSFWAALQTVMAEPRTMRFGLFVFVAMLGFELQALIMEPFAAHAFRMDLAQTTRLASYQHGGVALGMVLVGALGSILRGTLLGSFRFWAVTGCLMSAFAHVLMVMSGAFAPDWPLPPTMFFLGFSNGVFAVAAIGSMMLFASEGGHGSEGTRMGIWGIAQAVALGAGAVLGTVIADAGYYLFGQRVPAFQAVFALEALLFAVSVLLVLRIGPFGSPPRPGTVVPVQGAEGCRIPSSPAAP</sequence>
<evidence type="ECO:0000313" key="8">
    <source>
        <dbReference type="Proteomes" id="UP000631034"/>
    </source>
</evidence>
<dbReference type="Proteomes" id="UP000631034">
    <property type="component" value="Unassembled WGS sequence"/>
</dbReference>
<accession>A0A8J6YHC7</accession>
<dbReference type="RefSeq" id="WP_192533187.1">
    <property type="nucleotide sequence ID" value="NZ_JACZHT010000001.1"/>
</dbReference>
<feature type="transmembrane region" description="Helical" evidence="6">
    <location>
        <begin position="421"/>
        <end position="450"/>
    </location>
</feature>
<keyword evidence="5 6" id="KW-0472">Membrane</keyword>
<feature type="transmembrane region" description="Helical" evidence="6">
    <location>
        <begin position="456"/>
        <end position="476"/>
    </location>
</feature>
<dbReference type="Pfam" id="PF03209">
    <property type="entry name" value="PUCC"/>
    <property type="match status" value="1"/>
</dbReference>
<feature type="transmembrane region" description="Helical" evidence="6">
    <location>
        <begin position="12"/>
        <end position="33"/>
    </location>
</feature>
<reference evidence="7" key="1">
    <citation type="submission" date="2020-10" db="EMBL/GenBank/DDBJ databases">
        <title>Genome sequence of the unusual species of purple photosynthetic bacteria, Phaeovibrio sulfidiphilus DSM 23193, type strain.</title>
        <authorList>
            <person name="Kyndt J.A."/>
            <person name="Meyer T.E."/>
        </authorList>
    </citation>
    <scope>NUCLEOTIDE SEQUENCE</scope>
    <source>
        <strain evidence="7">DSM 23193</strain>
    </source>
</reference>
<evidence type="ECO:0000256" key="5">
    <source>
        <dbReference type="ARBA" id="ARBA00023136"/>
    </source>
</evidence>
<dbReference type="AlphaFoldDB" id="A0A8J6YHC7"/>
<comment type="subcellular location">
    <subcellularLocation>
        <location evidence="1">Membrane</location>
        <topology evidence="1">Multi-pass membrane protein</topology>
    </subcellularLocation>
</comment>
<dbReference type="PANTHER" id="PTHR23538:SF1">
    <property type="entry name" value="44.5 KD BACTERIOCHLOROPHYLL SYNTHASE SUBUNIT"/>
    <property type="match status" value="1"/>
</dbReference>
<feature type="transmembrane region" description="Helical" evidence="6">
    <location>
        <begin position="287"/>
        <end position="305"/>
    </location>
</feature>
<evidence type="ECO:0000313" key="7">
    <source>
        <dbReference type="EMBL" id="MBE1236321.1"/>
    </source>
</evidence>
<gene>
    <name evidence="7" type="ORF">IHV25_01455</name>
</gene>
<dbReference type="CDD" id="cd06176">
    <property type="entry name" value="MFS_BCD_PucC-like"/>
    <property type="match status" value="1"/>
</dbReference>
<feature type="transmembrane region" description="Helical" evidence="6">
    <location>
        <begin position="223"/>
        <end position="245"/>
    </location>
</feature>
<evidence type="ECO:0000256" key="4">
    <source>
        <dbReference type="ARBA" id="ARBA00022989"/>
    </source>
</evidence>
<organism evidence="7 8">
    <name type="scientific">Phaeovibrio sulfidiphilus</name>
    <dbReference type="NCBI Taxonomy" id="1220600"/>
    <lineage>
        <taxon>Bacteria</taxon>
        <taxon>Pseudomonadati</taxon>
        <taxon>Pseudomonadota</taxon>
        <taxon>Alphaproteobacteria</taxon>
        <taxon>Rhodospirillales</taxon>
        <taxon>Rhodospirillaceae</taxon>
        <taxon>Phaeovibrio</taxon>
    </lineage>
</organism>
<dbReference type="InterPro" id="IPR004896">
    <property type="entry name" value="PucC-rel"/>
</dbReference>
<dbReference type="GO" id="GO:0016020">
    <property type="term" value="C:membrane"/>
    <property type="evidence" value="ECO:0007669"/>
    <property type="project" value="UniProtKB-SubCell"/>
</dbReference>
<evidence type="ECO:0000256" key="3">
    <source>
        <dbReference type="ARBA" id="ARBA00022692"/>
    </source>
</evidence>
<dbReference type="SUPFAM" id="SSF103473">
    <property type="entry name" value="MFS general substrate transporter"/>
    <property type="match status" value="1"/>
</dbReference>
<keyword evidence="4 6" id="KW-1133">Transmembrane helix</keyword>
<evidence type="ECO:0000256" key="2">
    <source>
        <dbReference type="ARBA" id="ARBA00008412"/>
    </source>
</evidence>
<feature type="transmembrane region" description="Helical" evidence="6">
    <location>
        <begin position="389"/>
        <end position="409"/>
    </location>
</feature>
<feature type="transmembrane region" description="Helical" evidence="6">
    <location>
        <begin position="357"/>
        <end position="377"/>
    </location>
</feature>
<feature type="transmembrane region" description="Helical" evidence="6">
    <location>
        <begin position="325"/>
        <end position="345"/>
    </location>
</feature>
<keyword evidence="3 6" id="KW-0812">Transmembrane</keyword>
<name>A0A8J6YHC7_9PROT</name>
<keyword evidence="8" id="KW-1185">Reference proteome</keyword>
<comment type="similarity">
    <text evidence="2">Belongs to the PucC family.</text>
</comment>
<dbReference type="EMBL" id="JACZHT010000001">
    <property type="protein sequence ID" value="MBE1236321.1"/>
    <property type="molecule type" value="Genomic_DNA"/>
</dbReference>
<evidence type="ECO:0000256" key="6">
    <source>
        <dbReference type="SAM" id="Phobius"/>
    </source>
</evidence>
<dbReference type="PANTHER" id="PTHR23538">
    <property type="entry name" value="44.5 KD BACTERIOCHLOROPHYLL SYNTHASE SUBUNIT"/>
    <property type="match status" value="1"/>
</dbReference>
<feature type="transmembrane region" description="Helical" evidence="6">
    <location>
        <begin position="161"/>
        <end position="179"/>
    </location>
</feature>
<feature type="transmembrane region" description="Helical" evidence="6">
    <location>
        <begin position="123"/>
        <end position="149"/>
    </location>
</feature>
<dbReference type="Gene3D" id="1.20.1250.20">
    <property type="entry name" value="MFS general substrate transporter like domains"/>
    <property type="match status" value="1"/>
</dbReference>
<feature type="transmembrane region" description="Helical" evidence="6">
    <location>
        <begin position="82"/>
        <end position="103"/>
    </location>
</feature>
<evidence type="ECO:0000256" key="1">
    <source>
        <dbReference type="ARBA" id="ARBA00004141"/>
    </source>
</evidence>
<comment type="caution">
    <text evidence="7">The sequence shown here is derived from an EMBL/GenBank/DDBJ whole genome shotgun (WGS) entry which is preliminary data.</text>
</comment>
<protein>
    <submittedName>
        <fullName evidence="7">BCD family MFS transporter</fullName>
    </submittedName>
</protein>
<proteinExistence type="inferred from homology"/>
<dbReference type="InterPro" id="IPR026036">
    <property type="entry name" value="PucC"/>
</dbReference>